<proteinExistence type="predicted"/>
<dbReference type="Pfam" id="PF13669">
    <property type="entry name" value="Glyoxalase_4"/>
    <property type="match status" value="1"/>
</dbReference>
<evidence type="ECO:0000313" key="3">
    <source>
        <dbReference type="Proteomes" id="UP000183487"/>
    </source>
</evidence>
<dbReference type="RefSeq" id="WP_074763657.1">
    <property type="nucleotide sequence ID" value="NZ_FNKP01000001.1"/>
</dbReference>
<keyword evidence="3" id="KW-1185">Reference proteome</keyword>
<dbReference type="OrthoDB" id="9788468at2"/>
<evidence type="ECO:0000313" key="2">
    <source>
        <dbReference type="EMBL" id="SDQ45498.1"/>
    </source>
</evidence>
<organism evidence="2 3">
    <name type="scientific">Paraburkholderia fungorum</name>
    <dbReference type="NCBI Taxonomy" id="134537"/>
    <lineage>
        <taxon>Bacteria</taxon>
        <taxon>Pseudomonadati</taxon>
        <taxon>Pseudomonadota</taxon>
        <taxon>Betaproteobacteria</taxon>
        <taxon>Burkholderiales</taxon>
        <taxon>Burkholderiaceae</taxon>
        <taxon>Paraburkholderia</taxon>
    </lineage>
</organism>
<dbReference type="InterPro" id="IPR029068">
    <property type="entry name" value="Glyas_Bleomycin-R_OHBP_Dase"/>
</dbReference>
<name>A0A1H1B0K2_9BURK</name>
<dbReference type="Gene3D" id="3.10.180.10">
    <property type="entry name" value="2,3-Dihydroxybiphenyl 1,2-Dioxygenase, domain 1"/>
    <property type="match status" value="1"/>
</dbReference>
<accession>A0A1H1B0K2</accession>
<gene>
    <name evidence="2" type="ORF">SAMN05443245_1439</name>
</gene>
<sequence>MLTEFDCTFHHIGIACRDLDAEQAGWTALGYTQEGPEFEDPVQRVRGRFLTGAGPRLELLAPTAENSPVEGVIKRRTKLYHQAFVTPAFDRALEAIEALGARRTAEPAPAVAFGGKRIVFVLLFNGNIIELIEAA</sequence>
<dbReference type="AlphaFoldDB" id="A0A1H1B0K2"/>
<dbReference type="Proteomes" id="UP000183487">
    <property type="component" value="Unassembled WGS sequence"/>
</dbReference>
<dbReference type="PROSITE" id="PS51819">
    <property type="entry name" value="VOC"/>
    <property type="match status" value="1"/>
</dbReference>
<dbReference type="InterPro" id="IPR037523">
    <property type="entry name" value="VOC_core"/>
</dbReference>
<reference evidence="3" key="1">
    <citation type="submission" date="2016-10" db="EMBL/GenBank/DDBJ databases">
        <authorList>
            <person name="Varghese N."/>
            <person name="Submissions S."/>
        </authorList>
    </citation>
    <scope>NUCLEOTIDE SEQUENCE [LARGE SCALE GENOMIC DNA]</scope>
    <source>
        <strain evidence="3">GAS106B</strain>
    </source>
</reference>
<dbReference type="SUPFAM" id="SSF54593">
    <property type="entry name" value="Glyoxalase/Bleomycin resistance protein/Dihydroxybiphenyl dioxygenase"/>
    <property type="match status" value="1"/>
</dbReference>
<dbReference type="EMBL" id="FNKP01000001">
    <property type="protein sequence ID" value="SDQ45498.1"/>
    <property type="molecule type" value="Genomic_DNA"/>
</dbReference>
<evidence type="ECO:0000259" key="1">
    <source>
        <dbReference type="PROSITE" id="PS51819"/>
    </source>
</evidence>
<protein>
    <submittedName>
        <fullName evidence="2">Methylmalonyl-CoA/ethylmalonyl-CoA epimerase</fullName>
    </submittedName>
</protein>
<feature type="domain" description="VOC" evidence="1">
    <location>
        <begin position="8"/>
        <end position="134"/>
    </location>
</feature>